<protein>
    <submittedName>
        <fullName evidence="2">Uncharacterized protein</fullName>
    </submittedName>
</protein>
<dbReference type="Proteomes" id="UP000239504">
    <property type="component" value="Unassembled WGS sequence"/>
</dbReference>
<dbReference type="EMBL" id="PJCH01000006">
    <property type="protein sequence ID" value="PQA87563.1"/>
    <property type="molecule type" value="Genomic_DNA"/>
</dbReference>
<comment type="caution">
    <text evidence="2">The sequence shown here is derived from an EMBL/GenBank/DDBJ whole genome shotgun (WGS) entry which is preliminary data.</text>
</comment>
<evidence type="ECO:0000313" key="2">
    <source>
        <dbReference type="EMBL" id="PQA87563.1"/>
    </source>
</evidence>
<organism evidence="2 3">
    <name type="scientific">Hyphococcus luteus</name>
    <dbReference type="NCBI Taxonomy" id="2058213"/>
    <lineage>
        <taxon>Bacteria</taxon>
        <taxon>Pseudomonadati</taxon>
        <taxon>Pseudomonadota</taxon>
        <taxon>Alphaproteobacteria</taxon>
        <taxon>Parvularculales</taxon>
        <taxon>Parvularculaceae</taxon>
        <taxon>Hyphococcus</taxon>
    </lineage>
</organism>
<keyword evidence="3" id="KW-1185">Reference proteome</keyword>
<keyword evidence="1" id="KW-0472">Membrane</keyword>
<keyword evidence="1" id="KW-0812">Transmembrane</keyword>
<name>A0A2S7K4X6_9PROT</name>
<feature type="transmembrane region" description="Helical" evidence="1">
    <location>
        <begin position="71"/>
        <end position="90"/>
    </location>
</feature>
<sequence>MELFTNREIAVIFWTSAGALWVSSQAAFRSFFIASAKHVFSKRLAPVFATTAAYIGLLVYGLSALGVWNWSHLKATLFWAVFVGIVELFRMPTRAGEFVRFRQLFIDQLKVLVIVEFLVGYTSFPLLIEMMLVPALFFLMLMQSVAEGKEELRTPYNVLTTTLAFVVIVYLGFAVRQVVGNFNEFATIATFVDFALPGVLTILFLPYLFLLSLYSIYESDFSVLRIAIKDDGVRRFAQLTAILTFGANVELLHRWRRDVMIGKPKSKDDVRRITREVLRRRRNENTRRYYAPGEGWDPYVAKGFLAELGVKTDDYHCFHETPNEWCASATIGEPGEGYTGNYFSYYVDGEEYVANVLKFNVSVFDEQDVDETMKKYLAFANMLTEKALGCPLSNALIESIVKRRNHTEELAGHIVAIDVYEYIKSVGGFEVKLTISAKTPELAVTSE</sequence>
<gene>
    <name evidence="2" type="ORF">CW354_10785</name>
</gene>
<dbReference type="OrthoDB" id="1366695at2"/>
<feature type="transmembrane region" description="Helical" evidence="1">
    <location>
        <begin position="111"/>
        <end position="138"/>
    </location>
</feature>
<feature type="transmembrane region" description="Helical" evidence="1">
    <location>
        <begin position="191"/>
        <end position="216"/>
    </location>
</feature>
<reference evidence="2 3" key="1">
    <citation type="submission" date="2017-12" db="EMBL/GenBank/DDBJ databases">
        <authorList>
            <person name="Hurst M.R.H."/>
        </authorList>
    </citation>
    <scope>NUCLEOTIDE SEQUENCE [LARGE SCALE GENOMIC DNA]</scope>
    <source>
        <strain evidence="2 3">SY-3-19</strain>
    </source>
</reference>
<keyword evidence="1" id="KW-1133">Transmembrane helix</keyword>
<evidence type="ECO:0000313" key="3">
    <source>
        <dbReference type="Proteomes" id="UP000239504"/>
    </source>
</evidence>
<feature type="transmembrane region" description="Helical" evidence="1">
    <location>
        <begin position="158"/>
        <end position="179"/>
    </location>
</feature>
<dbReference type="RefSeq" id="WP_104830100.1">
    <property type="nucleotide sequence ID" value="NZ_PJCH01000006.1"/>
</dbReference>
<proteinExistence type="predicted"/>
<dbReference type="AlphaFoldDB" id="A0A2S7K4X6"/>
<evidence type="ECO:0000256" key="1">
    <source>
        <dbReference type="SAM" id="Phobius"/>
    </source>
</evidence>
<accession>A0A2S7K4X6</accession>
<feature type="transmembrane region" description="Helical" evidence="1">
    <location>
        <begin position="12"/>
        <end position="32"/>
    </location>
</feature>
<feature type="transmembrane region" description="Helical" evidence="1">
    <location>
        <begin position="44"/>
        <end position="65"/>
    </location>
</feature>